<organism evidence="9 10">
    <name type="scientific">Lactococcus fujiensis JCM 16395</name>
    <dbReference type="NCBI Taxonomy" id="1291764"/>
    <lineage>
        <taxon>Bacteria</taxon>
        <taxon>Bacillati</taxon>
        <taxon>Bacillota</taxon>
        <taxon>Bacilli</taxon>
        <taxon>Lactobacillales</taxon>
        <taxon>Streptococcaceae</taxon>
        <taxon>Lactococcus</taxon>
    </lineage>
</organism>
<comment type="caution">
    <text evidence="9">The sequence shown here is derived from an EMBL/GenBank/DDBJ whole genome shotgun (WGS) entry which is preliminary data.</text>
</comment>
<feature type="transmembrane region" description="Helical" evidence="8">
    <location>
        <begin position="12"/>
        <end position="36"/>
    </location>
</feature>
<dbReference type="RefSeq" id="WP_096818910.1">
    <property type="nucleotide sequence ID" value="NZ_JXJU01000012.1"/>
</dbReference>
<evidence type="ECO:0000256" key="5">
    <source>
        <dbReference type="ARBA" id="ARBA00022692"/>
    </source>
</evidence>
<comment type="similarity">
    <text evidence="2">Belongs to the PsiE family.</text>
</comment>
<feature type="transmembrane region" description="Helical" evidence="8">
    <location>
        <begin position="84"/>
        <end position="103"/>
    </location>
</feature>
<evidence type="ECO:0000313" key="10">
    <source>
        <dbReference type="Proteomes" id="UP000218181"/>
    </source>
</evidence>
<keyword evidence="6 8" id="KW-1133">Transmembrane helix</keyword>
<gene>
    <name evidence="9" type="ORF">RT41_GL000488</name>
</gene>
<accession>A0A2A5RIW9</accession>
<dbReference type="EMBL" id="JXJU01000012">
    <property type="protein sequence ID" value="PCR99105.1"/>
    <property type="molecule type" value="Genomic_DNA"/>
</dbReference>
<dbReference type="PIRSF" id="PIRSF029598">
    <property type="entry name" value="PsiE"/>
    <property type="match status" value="1"/>
</dbReference>
<evidence type="ECO:0000256" key="7">
    <source>
        <dbReference type="ARBA" id="ARBA00023136"/>
    </source>
</evidence>
<evidence type="ECO:0000313" key="9">
    <source>
        <dbReference type="EMBL" id="PCR99105.1"/>
    </source>
</evidence>
<keyword evidence="5 8" id="KW-0812">Transmembrane</keyword>
<keyword evidence="7 8" id="KW-0472">Membrane</keyword>
<keyword evidence="10" id="KW-1185">Reference proteome</keyword>
<feature type="transmembrane region" description="Helical" evidence="8">
    <location>
        <begin position="109"/>
        <end position="129"/>
    </location>
</feature>
<dbReference type="GO" id="GO:0005886">
    <property type="term" value="C:plasma membrane"/>
    <property type="evidence" value="ECO:0007669"/>
    <property type="project" value="UniProtKB-SubCell"/>
</dbReference>
<dbReference type="OrthoDB" id="2242570at2"/>
<evidence type="ECO:0000256" key="6">
    <source>
        <dbReference type="ARBA" id="ARBA00022989"/>
    </source>
</evidence>
<protein>
    <recommendedName>
        <fullName evidence="3">Protein PsiE</fullName>
    </recommendedName>
</protein>
<dbReference type="PANTHER" id="PTHR37819:SF1">
    <property type="entry name" value="PROTEIN PSIE"/>
    <property type="match status" value="1"/>
</dbReference>
<dbReference type="PANTHER" id="PTHR37819">
    <property type="entry name" value="PROTEIN PSIE"/>
    <property type="match status" value="1"/>
</dbReference>
<keyword evidence="4" id="KW-1003">Cell membrane</keyword>
<reference evidence="9 10" key="1">
    <citation type="submission" date="2014-12" db="EMBL/GenBank/DDBJ databases">
        <title>Draft genome sequences of 10 type strains of Lactococcus.</title>
        <authorList>
            <person name="Sun Z."/>
            <person name="Zhong Z."/>
            <person name="Liu W."/>
            <person name="Zhang W."/>
            <person name="Zhang H."/>
        </authorList>
    </citation>
    <scope>NUCLEOTIDE SEQUENCE [LARGE SCALE GENOMIC DNA]</scope>
    <source>
        <strain evidence="9 10">JCM 16395</strain>
    </source>
</reference>
<proteinExistence type="inferred from homology"/>
<feature type="transmembrane region" description="Helical" evidence="8">
    <location>
        <begin position="56"/>
        <end position="77"/>
    </location>
</feature>
<dbReference type="InterPro" id="IPR020948">
    <property type="entry name" value="P_starv_induced_PsiE-like"/>
</dbReference>
<dbReference type="AlphaFoldDB" id="A0A2A5RIW9"/>
<comment type="subcellular location">
    <subcellularLocation>
        <location evidence="1">Cell inner membrane</location>
        <topology evidence="1">Multi-pass membrane protein</topology>
    </subcellularLocation>
</comment>
<dbReference type="GO" id="GO:0016036">
    <property type="term" value="P:cellular response to phosphate starvation"/>
    <property type="evidence" value="ECO:0007669"/>
    <property type="project" value="InterPro"/>
</dbReference>
<evidence type="ECO:0000256" key="3">
    <source>
        <dbReference type="ARBA" id="ARBA00021903"/>
    </source>
</evidence>
<dbReference type="STRING" id="1291764.GCA_001311235_02986"/>
<dbReference type="PROSITE" id="PS51257">
    <property type="entry name" value="PROKAR_LIPOPROTEIN"/>
    <property type="match status" value="1"/>
</dbReference>
<name>A0A2A5RIW9_9LACT</name>
<evidence type="ECO:0000256" key="8">
    <source>
        <dbReference type="SAM" id="Phobius"/>
    </source>
</evidence>
<evidence type="ECO:0000256" key="2">
    <source>
        <dbReference type="ARBA" id="ARBA00005632"/>
    </source>
</evidence>
<dbReference type="Pfam" id="PF06146">
    <property type="entry name" value="PsiE"/>
    <property type="match status" value="1"/>
</dbReference>
<dbReference type="InterPro" id="IPR009315">
    <property type="entry name" value="P_starv_induced_PsiE"/>
</dbReference>
<dbReference type="Proteomes" id="UP000218181">
    <property type="component" value="Unassembled WGS sequence"/>
</dbReference>
<dbReference type="NCBIfam" id="NF002763">
    <property type="entry name" value="PRK02833.1-1"/>
    <property type="match status" value="1"/>
</dbReference>
<sequence length="143" mass="16450">MQKHFEKFEDKVVNFLTKASFFSLILVGCVIIFFLFREVYYMLEMTIRAETSSAYYKILDSILSFFIFFEFLTLILTSIRHKGHVSLIFLLSLGVTALIRVLLIYHDNLIGVLAISCSILILIVGIIVLKKFIFPGDSSEDHL</sequence>
<evidence type="ECO:0000256" key="4">
    <source>
        <dbReference type="ARBA" id="ARBA00022475"/>
    </source>
</evidence>
<evidence type="ECO:0000256" key="1">
    <source>
        <dbReference type="ARBA" id="ARBA00004429"/>
    </source>
</evidence>